<dbReference type="Pfam" id="PF12784">
    <property type="entry name" value="PDDEXK_2"/>
    <property type="match status" value="1"/>
</dbReference>
<sequence length="308" mass="34912">MKAVKGLKTVNNNANSPLLPKDDAHWQRLIARVQAMTLMDDIFFNCFMEDDTAAMQYVLNIIMERHDLKVISVKTQYAVPNLYGRGVRFDVLAIDQYGNEYNFEVQNVSSGAAPKRARYNIDMLDLRHLKAGDDFDDLPETYVIFITAKDVLGYGLPIYHIDRHINELGVKFDDMAHIIYVNGENKSDTPLGRLMQDFQNADPAKMHSRLLADKMKHLKSLDEEVCKMCNIVEEYVAERMAEAKAELAKAEAARAESEAARVKAEEKAATSKLDSIKNLMKNTHWSAEKAMEAIGIPKSDYTQYLALL</sequence>
<gene>
    <name evidence="2" type="ORF">FYJ84_05785</name>
</gene>
<evidence type="ECO:0000313" key="2">
    <source>
        <dbReference type="EMBL" id="MSU08493.1"/>
    </source>
</evidence>
<organism evidence="2 3">
    <name type="scientific">Anaerovibrio slackiae</name>
    <dbReference type="NCBI Taxonomy" id="2652309"/>
    <lineage>
        <taxon>Bacteria</taxon>
        <taxon>Bacillati</taxon>
        <taxon>Bacillota</taxon>
        <taxon>Negativicutes</taxon>
        <taxon>Selenomonadales</taxon>
        <taxon>Selenomonadaceae</taxon>
        <taxon>Anaerovibrio</taxon>
    </lineage>
</organism>
<protein>
    <recommendedName>
        <fullName evidence="4">Nuclease</fullName>
    </recommendedName>
</protein>
<reference evidence="2 3" key="1">
    <citation type="submission" date="2019-08" db="EMBL/GenBank/DDBJ databases">
        <title>In-depth cultivation of the pig gut microbiome towards novel bacterial diversity and tailored functional studies.</title>
        <authorList>
            <person name="Wylensek D."/>
            <person name="Hitch T.C.A."/>
            <person name="Clavel T."/>
        </authorList>
    </citation>
    <scope>NUCLEOTIDE SEQUENCE [LARGE SCALE GENOMIC DNA]</scope>
    <source>
        <strain evidence="2 3">WCA-693-APC-5D-A</strain>
    </source>
</reference>
<accession>A0A6I2UAF3</accession>
<evidence type="ECO:0000313" key="3">
    <source>
        <dbReference type="Proteomes" id="UP000433181"/>
    </source>
</evidence>
<name>A0A6I2UAF3_9FIRM</name>
<evidence type="ECO:0008006" key="4">
    <source>
        <dbReference type="Google" id="ProtNLM"/>
    </source>
</evidence>
<comment type="caution">
    <text evidence="2">The sequence shown here is derived from an EMBL/GenBank/DDBJ whole genome shotgun (WGS) entry which is preliminary data.</text>
</comment>
<evidence type="ECO:0000256" key="1">
    <source>
        <dbReference type="SAM" id="Coils"/>
    </source>
</evidence>
<dbReference type="Proteomes" id="UP000433181">
    <property type="component" value="Unassembled WGS sequence"/>
</dbReference>
<feature type="coiled-coil region" evidence="1">
    <location>
        <begin position="233"/>
        <end position="272"/>
    </location>
</feature>
<dbReference type="EMBL" id="VUNR01000008">
    <property type="protein sequence ID" value="MSU08493.1"/>
    <property type="molecule type" value="Genomic_DNA"/>
</dbReference>
<keyword evidence="3" id="KW-1185">Reference proteome</keyword>
<keyword evidence="1" id="KW-0175">Coiled coil</keyword>
<proteinExistence type="predicted"/>
<dbReference type="AlphaFoldDB" id="A0A6I2UAF3"/>